<dbReference type="EMBL" id="CP072800">
    <property type="protein sequence ID" value="QTR51144.1"/>
    <property type="molecule type" value="Genomic_DNA"/>
</dbReference>
<reference evidence="3 4" key="1">
    <citation type="submission" date="2021-04" db="EMBL/GenBank/DDBJ databases">
        <title>Genomics, taxonomy and metabolism of representatives of sulfur bacteria of the genus Thiothrix: Thiothrix fructosivorans QT, Thiothrix unzii A1T and three new species, Thiothrix subterranea sp. nov., Thiothrix litoralis sp. nov. and 'Candidatus Thiothrix anitrata' sp. nov.</title>
        <authorList>
            <person name="Ravin N.V."/>
            <person name="Smolyakov D."/>
            <person name="Rudenko T.S."/>
            <person name="Mardanov A.V."/>
            <person name="Beletsky A.V."/>
            <person name="Markov N.D."/>
            <person name="Fomenkov A.I."/>
            <person name="Roberts R.J."/>
            <person name="Karnachuk O.V."/>
            <person name="Novikov A."/>
            <person name="Grabovich M.Y."/>
        </authorList>
    </citation>
    <scope>NUCLEOTIDE SEQUENCE [LARGE SCALE GENOMIC DNA]</scope>
    <source>
        <strain evidence="3 4">A52</strain>
    </source>
</reference>
<evidence type="ECO:0000313" key="4">
    <source>
        <dbReference type="Proteomes" id="UP000672027"/>
    </source>
</evidence>
<name>A0ABX7X5I4_9GAMM</name>
<dbReference type="RefSeq" id="WP_210229293.1">
    <property type="nucleotide sequence ID" value="NZ_CP072800.1"/>
</dbReference>
<feature type="transmembrane region" description="Helical" evidence="1">
    <location>
        <begin position="86"/>
        <end position="106"/>
    </location>
</feature>
<dbReference type="Gene3D" id="2.40.50.140">
    <property type="entry name" value="Nucleic acid-binding proteins"/>
    <property type="match status" value="1"/>
</dbReference>
<evidence type="ECO:0000259" key="2">
    <source>
        <dbReference type="Pfam" id="PF01957"/>
    </source>
</evidence>
<gene>
    <name evidence="3" type="ORF">J8380_06205</name>
</gene>
<dbReference type="Proteomes" id="UP000672027">
    <property type="component" value="Chromosome"/>
</dbReference>
<keyword evidence="1" id="KW-0472">Membrane</keyword>
<dbReference type="InterPro" id="IPR002810">
    <property type="entry name" value="NfeD-like_C"/>
</dbReference>
<evidence type="ECO:0000256" key="1">
    <source>
        <dbReference type="SAM" id="Phobius"/>
    </source>
</evidence>
<keyword evidence="1" id="KW-1133">Transmembrane helix</keyword>
<keyword evidence="4" id="KW-1185">Reference proteome</keyword>
<sequence length="175" mass="20112">MEQEKQDLSFAQRLQQTWQNFQQANLRAQAHYAVFRTAQHIKQQNSLLLYYKQRFLADWSTWLAIGVGLTGVLMLFNPKGVWQWQWLWIAGGTLLAPLFADIWLMLKRLFTEYPGKQLIGQVITLEDGITDGKGTIRLDSQVWQLAGSDCPKQTQARVIAINDRTLHVTPLNLTA</sequence>
<feature type="domain" description="NfeD-like C-terminal" evidence="2">
    <location>
        <begin position="116"/>
        <end position="170"/>
    </location>
</feature>
<accession>A0ABX7X5I4</accession>
<dbReference type="Pfam" id="PF01957">
    <property type="entry name" value="NfeD"/>
    <property type="match status" value="1"/>
</dbReference>
<organism evidence="3 4">
    <name type="scientific">Candidatus Thiothrix anitrata</name>
    <dbReference type="NCBI Taxonomy" id="2823902"/>
    <lineage>
        <taxon>Bacteria</taxon>
        <taxon>Pseudomonadati</taxon>
        <taxon>Pseudomonadota</taxon>
        <taxon>Gammaproteobacteria</taxon>
        <taxon>Thiotrichales</taxon>
        <taxon>Thiotrichaceae</taxon>
        <taxon>Thiothrix</taxon>
    </lineage>
</organism>
<proteinExistence type="predicted"/>
<evidence type="ECO:0000313" key="3">
    <source>
        <dbReference type="EMBL" id="QTR51144.1"/>
    </source>
</evidence>
<feature type="transmembrane region" description="Helical" evidence="1">
    <location>
        <begin position="55"/>
        <end position="74"/>
    </location>
</feature>
<keyword evidence="1" id="KW-0812">Transmembrane</keyword>
<protein>
    <submittedName>
        <fullName evidence="3">NfeD family protein</fullName>
    </submittedName>
</protein>
<dbReference type="InterPro" id="IPR012340">
    <property type="entry name" value="NA-bd_OB-fold"/>
</dbReference>